<feature type="compositionally biased region" description="Low complexity" evidence="1">
    <location>
        <begin position="62"/>
        <end position="78"/>
    </location>
</feature>
<keyword evidence="3" id="KW-1185">Reference proteome</keyword>
<dbReference type="Proteomes" id="UP000653644">
    <property type="component" value="Unassembled WGS sequence"/>
</dbReference>
<evidence type="ECO:0000313" key="3">
    <source>
        <dbReference type="Proteomes" id="UP000653644"/>
    </source>
</evidence>
<protein>
    <submittedName>
        <fullName evidence="2">Uncharacterized protein</fullName>
    </submittedName>
</protein>
<evidence type="ECO:0000256" key="1">
    <source>
        <dbReference type="SAM" id="MobiDB-lite"/>
    </source>
</evidence>
<name>A0ABQ3CZQ5_9ACTN</name>
<dbReference type="EMBL" id="BMVN01000029">
    <property type="protein sequence ID" value="GHA50663.1"/>
    <property type="molecule type" value="Genomic_DNA"/>
</dbReference>
<gene>
    <name evidence="2" type="ORF">GCM10010345_63960</name>
</gene>
<feature type="region of interest" description="Disordered" evidence="1">
    <location>
        <begin position="62"/>
        <end position="90"/>
    </location>
</feature>
<reference evidence="3" key="1">
    <citation type="journal article" date="2019" name="Int. J. Syst. Evol. Microbiol.">
        <title>The Global Catalogue of Microorganisms (GCM) 10K type strain sequencing project: providing services to taxonomists for standard genome sequencing and annotation.</title>
        <authorList>
            <consortium name="The Broad Institute Genomics Platform"/>
            <consortium name="The Broad Institute Genome Sequencing Center for Infectious Disease"/>
            <person name="Wu L."/>
            <person name="Ma J."/>
        </authorList>
    </citation>
    <scope>NUCLEOTIDE SEQUENCE [LARGE SCALE GENOMIC DNA]</scope>
    <source>
        <strain evidence="3">JCM 4733</strain>
    </source>
</reference>
<feature type="region of interest" description="Disordered" evidence="1">
    <location>
        <begin position="1"/>
        <end position="37"/>
    </location>
</feature>
<comment type="caution">
    <text evidence="2">The sequence shown here is derived from an EMBL/GenBank/DDBJ whole genome shotgun (WGS) entry which is preliminary data.</text>
</comment>
<evidence type="ECO:0000313" key="2">
    <source>
        <dbReference type="EMBL" id="GHA50663.1"/>
    </source>
</evidence>
<accession>A0ABQ3CZQ5</accession>
<sequence>MVGNCLFRRAGAPDRDDGPAVRSGRLGTAGPRRGGWVPAGREEWAVERGRVTPLPARNLERSVTASSAAPAVPGALGPVRHRRSSPSWPGAVAAEERCLAAGRDGSRRLEQAELVVLDAA</sequence>
<organism evidence="2 3">
    <name type="scientific">Streptomyces canarius</name>
    <dbReference type="NCBI Taxonomy" id="285453"/>
    <lineage>
        <taxon>Bacteria</taxon>
        <taxon>Bacillati</taxon>
        <taxon>Actinomycetota</taxon>
        <taxon>Actinomycetes</taxon>
        <taxon>Kitasatosporales</taxon>
        <taxon>Streptomycetaceae</taxon>
        <taxon>Streptomyces</taxon>
    </lineage>
</organism>
<proteinExistence type="predicted"/>